<accession>A0A0C9VKB2</accession>
<proteinExistence type="predicted"/>
<name>A0A0C9VKB2_SPHS4</name>
<organism evidence="1 2">
    <name type="scientific">Sphaerobolus stellatus (strain SS14)</name>
    <dbReference type="NCBI Taxonomy" id="990650"/>
    <lineage>
        <taxon>Eukaryota</taxon>
        <taxon>Fungi</taxon>
        <taxon>Dikarya</taxon>
        <taxon>Basidiomycota</taxon>
        <taxon>Agaricomycotina</taxon>
        <taxon>Agaricomycetes</taxon>
        <taxon>Phallomycetidae</taxon>
        <taxon>Geastrales</taxon>
        <taxon>Sphaerobolaceae</taxon>
        <taxon>Sphaerobolus</taxon>
    </lineage>
</organism>
<evidence type="ECO:0000313" key="2">
    <source>
        <dbReference type="Proteomes" id="UP000054279"/>
    </source>
</evidence>
<dbReference type="InterPro" id="IPR032675">
    <property type="entry name" value="LRR_dom_sf"/>
</dbReference>
<keyword evidence="2" id="KW-1185">Reference proteome</keyword>
<gene>
    <name evidence="1" type="ORF">M422DRAFT_259484</name>
</gene>
<dbReference type="SUPFAM" id="SSF52047">
    <property type="entry name" value="RNI-like"/>
    <property type="match status" value="1"/>
</dbReference>
<dbReference type="HOGENOM" id="CLU_529107_0_0_1"/>
<dbReference type="AlphaFoldDB" id="A0A0C9VKB2"/>
<dbReference type="EMBL" id="KN837165">
    <property type="protein sequence ID" value="KIJ37871.1"/>
    <property type="molecule type" value="Genomic_DNA"/>
</dbReference>
<dbReference type="Proteomes" id="UP000054279">
    <property type="component" value="Unassembled WGS sequence"/>
</dbReference>
<protein>
    <submittedName>
        <fullName evidence="1">Unplaced genomic scaffold SPHSTscaffold_90, whole genome shotgun sequence</fullName>
    </submittedName>
</protein>
<evidence type="ECO:0000313" key="1">
    <source>
        <dbReference type="EMBL" id="KIJ37871.1"/>
    </source>
</evidence>
<dbReference type="Gene3D" id="3.80.10.10">
    <property type="entry name" value="Ribonuclease Inhibitor"/>
    <property type="match status" value="1"/>
</dbReference>
<sequence length="515" mass="59510">MLSVIPDLLPFICAPHFLPPFAPQFFEWVLNEDVEVIDGKVVWVGRYIWLWRRTYFTQLEMIRMLRLCSQGFAYHTRPYFVMDLWFTDPIKLHQFLNAWSSPGCVSYMCFVKRLRVDFPIMHESHLKAPTELADWPYSCQLTSEYQPPMHTNSNPVARQVDMLYRHILWLVRHAESFDNGYWGWGGCSAAPAPEDFVGRLLWAARKPLKTLRICIRFMDLYFYQQAQHFNSLVELMIDYSSVPGVTSMAHGTPAPLHLPNLQYLAVSTNDHWISPLQLVRFWNLPKLIHFICIASNCIEFHLQIALLGFGANLTTLTLAGAYLISTGFLDIKSLCPKLEAYEIEMSPDIALPKSHRTLKRLIIHSPAQILSGTPEHIQFNILLDRLVLGHNNFPELNEIIDMSFITGSSDLFDTHEDEAWGIQKLEILRNCGYRVVGARGNDVVATFQNRESKALRVLLAFFAIPLPLSLYQMPGGRKQKYFTSEEAREARLASKKAYRARNLKEEREKSRIRTR</sequence>
<reference evidence="1 2" key="1">
    <citation type="submission" date="2014-06" db="EMBL/GenBank/DDBJ databases">
        <title>Evolutionary Origins and Diversification of the Mycorrhizal Mutualists.</title>
        <authorList>
            <consortium name="DOE Joint Genome Institute"/>
            <consortium name="Mycorrhizal Genomics Consortium"/>
            <person name="Kohler A."/>
            <person name="Kuo A."/>
            <person name="Nagy L.G."/>
            <person name="Floudas D."/>
            <person name="Copeland A."/>
            <person name="Barry K.W."/>
            <person name="Cichocki N."/>
            <person name="Veneault-Fourrey C."/>
            <person name="LaButti K."/>
            <person name="Lindquist E.A."/>
            <person name="Lipzen A."/>
            <person name="Lundell T."/>
            <person name="Morin E."/>
            <person name="Murat C."/>
            <person name="Riley R."/>
            <person name="Ohm R."/>
            <person name="Sun H."/>
            <person name="Tunlid A."/>
            <person name="Henrissat B."/>
            <person name="Grigoriev I.V."/>
            <person name="Hibbett D.S."/>
            <person name="Martin F."/>
        </authorList>
    </citation>
    <scope>NUCLEOTIDE SEQUENCE [LARGE SCALE GENOMIC DNA]</scope>
    <source>
        <strain evidence="1 2">SS14</strain>
    </source>
</reference>